<evidence type="ECO:0008006" key="4">
    <source>
        <dbReference type="Google" id="ProtNLM"/>
    </source>
</evidence>
<feature type="region of interest" description="Disordered" evidence="1">
    <location>
        <begin position="1872"/>
        <end position="1910"/>
    </location>
</feature>
<dbReference type="InterPro" id="IPR024855">
    <property type="entry name" value="UNC79"/>
</dbReference>
<proteinExistence type="predicted"/>
<feature type="region of interest" description="Disordered" evidence="1">
    <location>
        <begin position="1690"/>
        <end position="1752"/>
    </location>
</feature>
<sequence length="2653" mass="297044">MSTKAEQFASKIRYLQEYHNRVQHNIYPVPSGTDIANTLKYFSQTLLSVLRDAPSDRGGQGQQSRDAQLSEYPSLDYQGLYATLVTLLDLVPLLQHGQHDLGQSIFYTTTCLLPFLSDDILSTLPYTMISTLATFPPFLHKDIIEYLSTSFLPMAILGSTRREGGVPAYVNLSASSMLMIAMQYTSNPVYHCQLLECLMKHKQEVWKDLLYVISYGPSQVKPPAVQMLFHYWPNLKPPGAISEYSGLQYTAWNPIHCQHIECHNAINKPAVKMCIDPTLSVALGDKPPPLYICEECSQRIAGDHSEWLVDVLLPQAEISAICQKKNCSSHVRRAVVTCFSAGCCGRHGNRPVRYCKRCHVNHHSSEVGTAAETHLYQTSPPPINTRECGAEELVCTVEAVISLLKEAEIHAELREFELNRRRQMGLSASHHSLDNIDFDNKEDDQHDQRLLSQFGIWFLVSLCTPSENTPTESLARLVSMVFQWFHSTAYMMDDEVGSLVEKLKPQFVTKWLKTVCDVRFDVMVMCLLPKPVEFARVGGYWDKSCSTVTQLKEGLNRILCLIPYNVISQPLWECFMPEWLEAIRTEVPDQQLKEFREVLSKMFDIELCPLPFSMEEMFGFISCRFSGYPASVQEQALLWLHVLSELDIVVPLQLLIGMFFDGVNSVKELANQRKTRVSDLTGENTEARRESVVSDPGHLGPHNTVSPFPSPFRSPFRSPLHCSPFKNLGHATGHCALDLDCDDDDMNLGCFILMFDLILKQMELQDDGVMLGLESSLGKDIVGIINNVFQAPWGGSHTCQKDEKALECSLCQSSILCYQLGCELLERLTPREEIRLVESTDILEDTLLLPQVFGPEQRTKQGAEEADNPASTHTDNPTIQSYSPDNPPMKNNADKKFSYQQLPVSLKLIYTILQEMSKFEEPDILFNMLNCLNILCLHGECLYLARKDHPHFLAHIQEKMLIPSLWTMLKSEFCQLASLAVPQLLHALSLSHGADIFWNLVDSNFNSKDWKIRFEAVEKVAVLCRFLDIGSLTKNHLLKYSLAHAFCSFLASVEDVNPAVATRARLLLDTIKSPALQGLCLCLDFQFDTVVRDRPIILSKLLMLHHLKQEVPALSWEFFVNRFETLSLEAQLHLDCNKEFPFPTTITAVRTNVANLSDAAMWKIRRARFARNRQKSVRSLRDSIKGPSTTKRAFSLPETLCNRLPLRLTRQEHSAPTLGDMIEKVLPGHSPSMEDDSVIRDLLPEDAGIDHQTVHQLIMVLMKFMAKDKSSADADIGSAKAFNSVKRHLYVLLGYDQQEGCFMIAPQKMRTSTCFNAFIAGIAQVMDYNIGLGKQLLPLVVQVLKYCTCPQLRHYFQQPPRCSLWALQPHIRQMWLKALLVILYKYPYRDMDVSKGVLHLIHITINTLNAQYHSCRPHATAGPLYSDNSNISRYNEKEKEEDSVFDESDVHDTPTGAGNKESQTFFARLKRIGGSKSVKYQPVELNAQKSEIELSEYREASAVQDNILHCVREESTRKKRLQAMHKQKSLDISNTDSILYNLDEHRRKSCIDRCDLQHGTPGPPSSTTSHPRRTGGHGKGSSDGSSGRAEGSDHQDRSGTRGGHSDCSRPVIPEVRLSCMETFEDKADLDSPLTGGSSAEKEDQDLIDLSSDCTSIPEKHSILSMSDSDSLVFEPLPPLRIVESDEEFDLNMGMGPRLNGSARPTASPARPPASPARPPASPARPPASPARSAAPPAKPVASPARPTASPASRSTVCLSLMMVQVSVEDCSKEKRTTDSPSKESPQQPLQRRPRYATPTTSLELPDRSEHPGLESPMTLSLQQKRDLLRKTPAVPDTSLDDFVHPEDLKAGVGLGTSPSGRMIFLDIPEDTVEPLTSLEGNNNDEEEYYEEDDEDLDDSDFKPDDDENGEAEFKIQIVPRQRKQRKIAVSAIQREYLDISFNTLDKLGDQPTDTAQYRQAKRGSLGALTMSQLMKRQLEHQSSAPHNISTWETGPTKTSLLSAPSTVSMFVPAPEEFIDDQPTTMTDRCRDCGAVLEEYDEETLGLAVVVLSMFIHLSPDQAAPLLLDIMQSVGRLASSANFSGQAESMLIPGNAAGVAKQFLRCVFHQLAPNGILPQLFQSNIKDGGFLRTLAFSLIDFNELSSVAALNQLLEGLNNKKSLPAGGTMLHCLENIATFMEALPMDSPSNLWTTICNQFQTFLTKLPSVLPLKCPLDSSLRIIICLLKIPTTSATRSLLEPFSKLLSFVIQYGVFSLSYLVELCGLCYKAFNKERDKFYMSRIVVLELLQALKFKSPLPDTNLLLLVQFVCSDIGTRLAESTVLSKHMISSLPGCTTAAMECMRQYISELLDFIADMHTLTKLKSHMKACCQPLHEDTFGGNLKVGLAQVAAMEISKGNHRDNKAVIRYLPWLYHPPSAMQQGPKEFIECVSHIRQLSWLLLGSLTHYALHQGSTSCMPIPLDAGSHIADHLIVILIGFPEQSKTSVLHMCSLFHAFMFAQLWTIYCEQSAATPALQNQNQTEFSSNAILTGLEFWSRVTPSILQLMAHNKVMVEMVCLHVISLMEALQECNSTIFVKLIPMWLPMIQSNLKHLSAGLQLRLQAIQNRVNHQCVQGQVAGALPFALRKWLQCTQFKMAQVEIQSSEAASQFYPM</sequence>
<feature type="compositionally biased region" description="Pro residues" evidence="1">
    <location>
        <begin position="1709"/>
        <end position="1728"/>
    </location>
</feature>
<feature type="compositionally biased region" description="Low complexity" evidence="1">
    <location>
        <begin position="1729"/>
        <end position="1752"/>
    </location>
</feature>
<dbReference type="Proteomes" id="UP000694402">
    <property type="component" value="Unassembled WGS sequence"/>
</dbReference>
<accession>A0A8C8CS97</accession>
<feature type="compositionally biased region" description="Polar residues" evidence="1">
    <location>
        <begin position="869"/>
        <end position="884"/>
    </location>
</feature>
<feature type="compositionally biased region" description="Basic and acidic residues" evidence="1">
    <location>
        <begin position="1436"/>
        <end position="1452"/>
    </location>
</feature>
<feature type="region of interest" description="Disordered" evidence="1">
    <location>
        <begin position="1770"/>
        <end position="1823"/>
    </location>
</feature>
<feature type="compositionally biased region" description="Basic and acidic residues" evidence="1">
    <location>
        <begin position="1770"/>
        <end position="1781"/>
    </location>
</feature>
<dbReference type="PANTHER" id="PTHR21696:SF2">
    <property type="entry name" value="PROTEIN UNC-79 HOMOLOG"/>
    <property type="match status" value="1"/>
</dbReference>
<reference evidence="2" key="1">
    <citation type="submission" date="2025-08" db="UniProtKB">
        <authorList>
            <consortium name="Ensembl"/>
        </authorList>
    </citation>
    <scope>IDENTIFICATION</scope>
</reference>
<evidence type="ECO:0000256" key="1">
    <source>
        <dbReference type="SAM" id="MobiDB-lite"/>
    </source>
</evidence>
<evidence type="ECO:0000313" key="3">
    <source>
        <dbReference type="Proteomes" id="UP000694402"/>
    </source>
</evidence>
<dbReference type="Ensembl" id="ENSOTST00005013592.2">
    <property type="protein sequence ID" value="ENSOTSP00005012392.2"/>
    <property type="gene ID" value="ENSOTSG00005006353.2"/>
</dbReference>
<feature type="region of interest" description="Disordered" evidence="1">
    <location>
        <begin position="1553"/>
        <end position="1610"/>
    </location>
</feature>
<dbReference type="Pfam" id="PF14776">
    <property type="entry name" value="UNC-79"/>
    <property type="match status" value="1"/>
</dbReference>
<reference evidence="2" key="2">
    <citation type="submission" date="2025-09" db="UniProtKB">
        <authorList>
            <consortium name="Ensembl"/>
        </authorList>
    </citation>
    <scope>IDENTIFICATION</scope>
</reference>
<dbReference type="GeneTree" id="ENSGT00390000011802"/>
<name>A0A8C8CS97_ONCTS</name>
<organism evidence="2 3">
    <name type="scientific">Oncorhynchus tshawytscha</name>
    <name type="common">Chinook salmon</name>
    <name type="synonym">Salmo tshawytscha</name>
    <dbReference type="NCBI Taxonomy" id="74940"/>
    <lineage>
        <taxon>Eukaryota</taxon>
        <taxon>Metazoa</taxon>
        <taxon>Chordata</taxon>
        <taxon>Craniata</taxon>
        <taxon>Vertebrata</taxon>
        <taxon>Euteleostomi</taxon>
        <taxon>Actinopterygii</taxon>
        <taxon>Neopterygii</taxon>
        <taxon>Teleostei</taxon>
        <taxon>Protacanthopterygii</taxon>
        <taxon>Salmoniformes</taxon>
        <taxon>Salmonidae</taxon>
        <taxon>Salmoninae</taxon>
        <taxon>Oncorhynchus</taxon>
    </lineage>
</organism>
<keyword evidence="3" id="KW-1185">Reference proteome</keyword>
<feature type="region of interest" description="Disordered" evidence="1">
    <location>
        <begin position="858"/>
        <end position="894"/>
    </location>
</feature>
<evidence type="ECO:0000313" key="2">
    <source>
        <dbReference type="Ensembl" id="ENSOTSP00005012392.2"/>
    </source>
</evidence>
<feature type="region of interest" description="Disordered" evidence="1">
    <location>
        <begin position="1627"/>
        <end position="1646"/>
    </location>
</feature>
<feature type="region of interest" description="Disordered" evidence="1">
    <location>
        <begin position="1436"/>
        <end position="1460"/>
    </location>
</feature>
<feature type="compositionally biased region" description="Basic and acidic residues" evidence="1">
    <location>
        <begin position="1590"/>
        <end position="1607"/>
    </location>
</feature>
<gene>
    <name evidence="2" type="primary">UNC79</name>
</gene>
<dbReference type="PANTHER" id="PTHR21696">
    <property type="entry name" value="PROTEIN UNC-79 HOMOLOG"/>
    <property type="match status" value="1"/>
</dbReference>
<feature type="compositionally biased region" description="Acidic residues" evidence="1">
    <location>
        <begin position="1882"/>
        <end position="1910"/>
    </location>
</feature>
<protein>
    <recommendedName>
        <fullName evidence="4">Protein unc-79 homolog</fullName>
    </recommendedName>
</protein>